<dbReference type="EMBL" id="BBMS01000010">
    <property type="protein sequence ID" value="GAL25479.1"/>
    <property type="molecule type" value="Genomic_DNA"/>
</dbReference>
<dbReference type="InterPro" id="IPR029055">
    <property type="entry name" value="Ntn_hydrolases_N"/>
</dbReference>
<reference evidence="5" key="1">
    <citation type="submission" date="2014-09" db="EMBL/GenBank/DDBJ databases">
        <title>Vibrio variabilis JCM 19239. (C206) whole genome shotgun sequence.</title>
        <authorList>
            <person name="Sawabe T."/>
            <person name="Meirelles P."/>
            <person name="Nakanishi M."/>
            <person name="Sayaka M."/>
            <person name="Hattori M."/>
            <person name="Ohkuma M."/>
        </authorList>
    </citation>
    <scope>NUCLEOTIDE SEQUENCE [LARGE SCALE GENOMIC DNA]</scope>
    <source>
        <strain evidence="5">JCM 19239</strain>
    </source>
</reference>
<dbReference type="Proteomes" id="UP000029223">
    <property type="component" value="Unassembled WGS sequence"/>
</dbReference>
<dbReference type="Pfam" id="PF02275">
    <property type="entry name" value="CBAH"/>
    <property type="match status" value="1"/>
</dbReference>
<protein>
    <submittedName>
        <fullName evidence="4">Choloylglycine hydrolase</fullName>
    </submittedName>
</protein>
<name>A0ABQ0J9N4_9VIBR</name>
<gene>
    <name evidence="4" type="ORF">JCM19239_3753</name>
</gene>
<comment type="caution">
    <text evidence="4">The sequence shown here is derived from an EMBL/GenBank/DDBJ whole genome shotgun (WGS) entry which is preliminary data.</text>
</comment>
<dbReference type="SUPFAM" id="SSF56235">
    <property type="entry name" value="N-terminal nucleophile aminohydrolases (Ntn hydrolases)"/>
    <property type="match status" value="1"/>
</dbReference>
<dbReference type="GO" id="GO:0016787">
    <property type="term" value="F:hydrolase activity"/>
    <property type="evidence" value="ECO:0007669"/>
    <property type="project" value="UniProtKB-KW"/>
</dbReference>
<keyword evidence="5" id="KW-1185">Reference proteome</keyword>
<evidence type="ECO:0000256" key="1">
    <source>
        <dbReference type="ARBA" id="ARBA00006625"/>
    </source>
</evidence>
<keyword evidence="2 4" id="KW-0378">Hydrolase</keyword>
<proteinExistence type="inferred from homology"/>
<evidence type="ECO:0000259" key="3">
    <source>
        <dbReference type="Pfam" id="PF02275"/>
    </source>
</evidence>
<dbReference type="InterPro" id="IPR029132">
    <property type="entry name" value="CBAH/NAAA_C"/>
</dbReference>
<organism evidence="4 5">
    <name type="scientific">Vibrio variabilis</name>
    <dbReference type="NCBI Taxonomy" id="990271"/>
    <lineage>
        <taxon>Bacteria</taxon>
        <taxon>Pseudomonadati</taxon>
        <taxon>Pseudomonadota</taxon>
        <taxon>Gammaproteobacteria</taxon>
        <taxon>Vibrionales</taxon>
        <taxon>Vibrionaceae</taxon>
        <taxon>Vibrio</taxon>
    </lineage>
</organism>
<comment type="similarity">
    <text evidence="1">Belongs to the peptidase C59 family.</text>
</comment>
<dbReference type="Gene3D" id="3.60.60.10">
    <property type="entry name" value="Penicillin V Acylase, Chain A"/>
    <property type="match status" value="1"/>
</dbReference>
<evidence type="ECO:0000256" key="2">
    <source>
        <dbReference type="ARBA" id="ARBA00022801"/>
    </source>
</evidence>
<feature type="domain" description="Choloylglycine hydrolase/NAAA C-terminal" evidence="3">
    <location>
        <begin position="2"/>
        <end position="176"/>
    </location>
</feature>
<accession>A0ABQ0J9N4</accession>
<dbReference type="PANTHER" id="PTHR35527:SF2">
    <property type="entry name" value="HYDROLASE"/>
    <property type="match status" value="1"/>
</dbReference>
<dbReference type="PANTHER" id="PTHR35527">
    <property type="entry name" value="CHOLOYLGLYCINE HYDROLASE"/>
    <property type="match status" value="1"/>
</dbReference>
<evidence type="ECO:0000313" key="5">
    <source>
        <dbReference type="Proteomes" id="UP000029223"/>
    </source>
</evidence>
<dbReference type="InterPro" id="IPR052193">
    <property type="entry name" value="Peptidase_C59"/>
</dbReference>
<sequence length="338" mass="37566">MVGRNEDYFSASAPTLVKTPRGIERKGSVNQQDNVAEWQVKYGSIVSFANNRFAMDGINEQGLTARTLYFDQGETDEHQSDNNKPVLEGDHWVSYVLDNFSTVSDALEGLEGLRLVSVKGGYSYSASPKHMSIADSTGDSAIIEIQDGEVKVFHGEQYRVMTNPPNIQTQVEQASKRKIDANDGTFPNTFSGSDRYQKAQYWLENFPKVKSTDDINAAYGFMYSALGTTAFVPGTPLPAEDAAVGKEIMKHTQSEDSYGVGTYFQSISDLTNKVYRFKSLLAPSDVYVNLSDIDWKTEKNVEVIPRIDRHAQAGLQGDIIGDFQAIEENDIYEQSIVK</sequence>
<evidence type="ECO:0000313" key="4">
    <source>
        <dbReference type="EMBL" id="GAL25479.1"/>
    </source>
</evidence>